<accession>A0AA88P3K2</accession>
<feature type="compositionally biased region" description="Low complexity" evidence="1">
    <location>
        <begin position="84"/>
        <end position="100"/>
    </location>
</feature>
<keyword evidence="2" id="KW-0472">Membrane</keyword>
<reference evidence="3" key="1">
    <citation type="submission" date="2023-08" db="EMBL/GenBank/DDBJ databases">
        <title>Chromosome-level Genome Assembly of mud carp (Cirrhinus molitorella).</title>
        <authorList>
            <person name="Liu H."/>
        </authorList>
    </citation>
    <scope>NUCLEOTIDE SEQUENCE</scope>
    <source>
        <strain evidence="3">Prfri</strain>
        <tissue evidence="3">Muscle</tissue>
    </source>
</reference>
<evidence type="ECO:0000313" key="4">
    <source>
        <dbReference type="Proteomes" id="UP001187343"/>
    </source>
</evidence>
<feature type="transmembrane region" description="Helical" evidence="2">
    <location>
        <begin position="23"/>
        <end position="46"/>
    </location>
</feature>
<dbReference type="AlphaFoldDB" id="A0AA88P3K2"/>
<comment type="caution">
    <text evidence="3">The sequence shown here is derived from an EMBL/GenBank/DDBJ whole genome shotgun (WGS) entry which is preliminary data.</text>
</comment>
<keyword evidence="2" id="KW-1133">Transmembrane helix</keyword>
<organism evidence="3 4">
    <name type="scientific">Cirrhinus molitorella</name>
    <name type="common">mud carp</name>
    <dbReference type="NCBI Taxonomy" id="172907"/>
    <lineage>
        <taxon>Eukaryota</taxon>
        <taxon>Metazoa</taxon>
        <taxon>Chordata</taxon>
        <taxon>Craniata</taxon>
        <taxon>Vertebrata</taxon>
        <taxon>Euteleostomi</taxon>
        <taxon>Actinopterygii</taxon>
        <taxon>Neopterygii</taxon>
        <taxon>Teleostei</taxon>
        <taxon>Ostariophysi</taxon>
        <taxon>Cypriniformes</taxon>
        <taxon>Cyprinidae</taxon>
        <taxon>Labeoninae</taxon>
        <taxon>Labeonini</taxon>
        <taxon>Cirrhinus</taxon>
    </lineage>
</organism>
<dbReference type="Proteomes" id="UP001187343">
    <property type="component" value="Unassembled WGS sequence"/>
</dbReference>
<feature type="region of interest" description="Disordered" evidence="1">
    <location>
        <begin position="151"/>
        <end position="177"/>
    </location>
</feature>
<name>A0AA88P3K2_9TELE</name>
<evidence type="ECO:0000256" key="1">
    <source>
        <dbReference type="SAM" id="MobiDB-lite"/>
    </source>
</evidence>
<sequence length="193" mass="21187">MAVNKNAMSYVTENDLFEDPLPLMYGIICFLAAVVLILLILLFKMFCSMQSAIKRDTIHISSDTRESTALCQNNALSVSPTLHNGTDNSSSTSSETPDGSLADLSSGSQRYVSLEDRRKTSDYINVSETVPLGLVDYKDKKTDIDYVNVKESQQKKLRRKGQGQASCDDGTTSVSSDDSAVNYTKVVFTKADK</sequence>
<keyword evidence="4" id="KW-1185">Reference proteome</keyword>
<dbReference type="EMBL" id="JAUYZG010000021">
    <property type="protein sequence ID" value="KAK2874289.1"/>
    <property type="molecule type" value="Genomic_DNA"/>
</dbReference>
<proteinExistence type="predicted"/>
<feature type="region of interest" description="Disordered" evidence="1">
    <location>
        <begin position="80"/>
        <end position="105"/>
    </location>
</feature>
<protein>
    <submittedName>
        <fullName evidence="3">Uncharacterized protein</fullName>
    </submittedName>
</protein>
<gene>
    <name evidence="3" type="ORF">Q8A67_021442</name>
</gene>
<keyword evidence="2" id="KW-0812">Transmembrane</keyword>
<feature type="compositionally biased region" description="Low complexity" evidence="1">
    <location>
        <begin position="162"/>
        <end position="177"/>
    </location>
</feature>
<evidence type="ECO:0000313" key="3">
    <source>
        <dbReference type="EMBL" id="KAK2874289.1"/>
    </source>
</evidence>
<evidence type="ECO:0000256" key="2">
    <source>
        <dbReference type="SAM" id="Phobius"/>
    </source>
</evidence>